<gene>
    <name evidence="10" type="ORF">QBC34DRAFT_24555</name>
</gene>
<dbReference type="InterPro" id="IPR002403">
    <property type="entry name" value="Cyt_P450_E_grp-IV"/>
</dbReference>
<dbReference type="GO" id="GO:0004497">
    <property type="term" value="F:monooxygenase activity"/>
    <property type="evidence" value="ECO:0007669"/>
    <property type="project" value="UniProtKB-KW"/>
</dbReference>
<keyword evidence="3 8" id="KW-0349">Heme</keyword>
<keyword evidence="6 8" id="KW-0408">Iron</keyword>
<dbReference type="PRINTS" id="PR00465">
    <property type="entry name" value="EP450IV"/>
</dbReference>
<keyword evidence="4 8" id="KW-0479">Metal-binding</keyword>
<comment type="cofactor">
    <cofactor evidence="1 8">
        <name>heme</name>
        <dbReference type="ChEBI" id="CHEBI:30413"/>
    </cofactor>
</comment>
<dbReference type="CDD" id="cd11060">
    <property type="entry name" value="CYP57A1-like"/>
    <property type="match status" value="1"/>
</dbReference>
<comment type="similarity">
    <text evidence="2">Belongs to the cytochrome P450 family.</text>
</comment>
<dbReference type="GO" id="GO:0020037">
    <property type="term" value="F:heme binding"/>
    <property type="evidence" value="ECO:0007669"/>
    <property type="project" value="InterPro"/>
</dbReference>
<evidence type="ECO:0000256" key="6">
    <source>
        <dbReference type="ARBA" id="ARBA00023004"/>
    </source>
</evidence>
<dbReference type="PANTHER" id="PTHR24305">
    <property type="entry name" value="CYTOCHROME P450"/>
    <property type="match status" value="1"/>
</dbReference>
<dbReference type="GO" id="GO:0016705">
    <property type="term" value="F:oxidoreductase activity, acting on paired donors, with incorporation or reduction of molecular oxygen"/>
    <property type="evidence" value="ECO:0007669"/>
    <property type="project" value="InterPro"/>
</dbReference>
<reference evidence="10" key="2">
    <citation type="submission" date="2023-05" db="EMBL/GenBank/DDBJ databases">
        <authorList>
            <consortium name="Lawrence Berkeley National Laboratory"/>
            <person name="Steindorff A."/>
            <person name="Hensen N."/>
            <person name="Bonometti L."/>
            <person name="Westerberg I."/>
            <person name="Brannstrom I.O."/>
            <person name="Guillou S."/>
            <person name="Cros-Aarteil S."/>
            <person name="Calhoun S."/>
            <person name="Haridas S."/>
            <person name="Kuo A."/>
            <person name="Mondo S."/>
            <person name="Pangilinan J."/>
            <person name="Riley R."/>
            <person name="Labutti K."/>
            <person name="Andreopoulos B."/>
            <person name="Lipzen A."/>
            <person name="Chen C."/>
            <person name="Yanf M."/>
            <person name="Daum C."/>
            <person name="Ng V."/>
            <person name="Clum A."/>
            <person name="Ohm R."/>
            <person name="Martin F."/>
            <person name="Silar P."/>
            <person name="Natvig D."/>
            <person name="Lalanne C."/>
            <person name="Gautier V."/>
            <person name="Ament-Velasquez S.L."/>
            <person name="Kruys A."/>
            <person name="Hutchinson M.I."/>
            <person name="Powell A.J."/>
            <person name="Barry K."/>
            <person name="Miller A.N."/>
            <person name="Grigoriev I.V."/>
            <person name="Debuchy R."/>
            <person name="Gladieux P."/>
            <person name="Thoren M.H."/>
            <person name="Johannesson H."/>
        </authorList>
    </citation>
    <scope>NUCLEOTIDE SEQUENCE</scope>
    <source>
        <strain evidence="10">PSN243</strain>
    </source>
</reference>
<evidence type="ECO:0000256" key="9">
    <source>
        <dbReference type="SAM" id="Phobius"/>
    </source>
</evidence>
<dbReference type="SUPFAM" id="SSF48264">
    <property type="entry name" value="Cytochrome P450"/>
    <property type="match status" value="1"/>
</dbReference>
<dbReference type="InterPro" id="IPR001128">
    <property type="entry name" value="Cyt_P450"/>
</dbReference>
<proteinExistence type="inferred from homology"/>
<keyword evidence="11" id="KW-1185">Reference proteome</keyword>
<evidence type="ECO:0000313" key="10">
    <source>
        <dbReference type="EMBL" id="KAK4442519.1"/>
    </source>
</evidence>
<evidence type="ECO:0000256" key="2">
    <source>
        <dbReference type="ARBA" id="ARBA00010617"/>
    </source>
</evidence>
<dbReference type="AlphaFoldDB" id="A0AAV9FYN2"/>
<keyword evidence="9" id="KW-1133">Transmembrane helix</keyword>
<evidence type="ECO:0000256" key="8">
    <source>
        <dbReference type="PIRSR" id="PIRSR602403-1"/>
    </source>
</evidence>
<feature type="transmembrane region" description="Helical" evidence="9">
    <location>
        <begin position="6"/>
        <end position="28"/>
    </location>
</feature>
<dbReference type="InterPro" id="IPR050121">
    <property type="entry name" value="Cytochrome_P450_monoxygenase"/>
</dbReference>
<feature type="binding site" description="axial binding residue" evidence="8">
    <location>
        <position position="464"/>
    </location>
    <ligand>
        <name>heme</name>
        <dbReference type="ChEBI" id="CHEBI:30413"/>
    </ligand>
    <ligandPart>
        <name>Fe</name>
        <dbReference type="ChEBI" id="CHEBI:18248"/>
    </ligandPart>
</feature>
<evidence type="ECO:0000256" key="3">
    <source>
        <dbReference type="ARBA" id="ARBA00022617"/>
    </source>
</evidence>
<dbReference type="EMBL" id="MU866014">
    <property type="protein sequence ID" value="KAK4442519.1"/>
    <property type="molecule type" value="Genomic_DNA"/>
</dbReference>
<sequence length="517" mass="58493">MLPTPTLLQGLAALSVLYYVISSIFAWWRLRAFKGPFLASFSYIWILRVLRSGRHGEILRPILENQTVTRIGPNELITSDPSVIRRIHGTRKFYPRSNWYSINRFIPGQDSMFSLVDTAAHDRVKSQTSPGYSGKEIPGLEAQVDTVLAAMIARIRSKYASDPLNPSKTPKPSLDMAEMAQLFTLDTIMKIAFSEDFGFIESESDPFGYLEMVTESVPMMTCVSNVPPLARIVTTDWVFRLLVPDGKNPRGIFKIMRITRPIITKRFLPNAPPQNDMLGSFVRHGLTESQCNNEAILQVIAGSDTSATVIRATLLYIITCPRVYHTLQSEIDLAIRENRISAPVTSAEATTLPYLQAVIMEGLRIHPPFNSFPFKEVPPGGDTIDGKFVPAGTRVAADFVTFPRLKHIFGEDADVFRPERWLPPSWKVGGPPLDECEWGEGGRERVAEMRRTVDLVFGYGRFACAGKWVAFLELNKTFVELLRYFDFQLVDPTKPWESKNYSLFMQKNMWLKVALRR</sequence>
<evidence type="ECO:0000256" key="5">
    <source>
        <dbReference type="ARBA" id="ARBA00023002"/>
    </source>
</evidence>
<dbReference type="InterPro" id="IPR036396">
    <property type="entry name" value="Cyt_P450_sf"/>
</dbReference>
<evidence type="ECO:0000313" key="11">
    <source>
        <dbReference type="Proteomes" id="UP001321760"/>
    </source>
</evidence>
<evidence type="ECO:0000256" key="1">
    <source>
        <dbReference type="ARBA" id="ARBA00001971"/>
    </source>
</evidence>
<keyword evidence="5" id="KW-0560">Oxidoreductase</keyword>
<keyword evidence="7" id="KW-0503">Monooxygenase</keyword>
<dbReference type="GO" id="GO:0005506">
    <property type="term" value="F:iron ion binding"/>
    <property type="evidence" value="ECO:0007669"/>
    <property type="project" value="InterPro"/>
</dbReference>
<keyword evidence="9" id="KW-0812">Transmembrane</keyword>
<dbReference type="Pfam" id="PF00067">
    <property type="entry name" value="p450"/>
    <property type="match status" value="1"/>
</dbReference>
<protein>
    <submittedName>
        <fullName evidence="10">Pisatin demethylase</fullName>
    </submittedName>
</protein>
<evidence type="ECO:0000256" key="4">
    <source>
        <dbReference type="ARBA" id="ARBA00022723"/>
    </source>
</evidence>
<dbReference type="PANTHER" id="PTHR24305:SF77">
    <property type="entry name" value="CYTOCHROME P450 MONOOXYGENASE"/>
    <property type="match status" value="1"/>
</dbReference>
<evidence type="ECO:0000256" key="7">
    <source>
        <dbReference type="ARBA" id="ARBA00023033"/>
    </source>
</evidence>
<dbReference type="PRINTS" id="PR00385">
    <property type="entry name" value="P450"/>
</dbReference>
<name>A0AAV9FYN2_9PEZI</name>
<accession>A0AAV9FYN2</accession>
<organism evidence="10 11">
    <name type="scientific">Podospora aff. communis PSN243</name>
    <dbReference type="NCBI Taxonomy" id="3040156"/>
    <lineage>
        <taxon>Eukaryota</taxon>
        <taxon>Fungi</taxon>
        <taxon>Dikarya</taxon>
        <taxon>Ascomycota</taxon>
        <taxon>Pezizomycotina</taxon>
        <taxon>Sordariomycetes</taxon>
        <taxon>Sordariomycetidae</taxon>
        <taxon>Sordariales</taxon>
        <taxon>Podosporaceae</taxon>
        <taxon>Podospora</taxon>
    </lineage>
</organism>
<dbReference type="Proteomes" id="UP001321760">
    <property type="component" value="Unassembled WGS sequence"/>
</dbReference>
<comment type="caution">
    <text evidence="10">The sequence shown here is derived from an EMBL/GenBank/DDBJ whole genome shotgun (WGS) entry which is preliminary data.</text>
</comment>
<keyword evidence="9" id="KW-0472">Membrane</keyword>
<dbReference type="Gene3D" id="1.10.630.10">
    <property type="entry name" value="Cytochrome P450"/>
    <property type="match status" value="1"/>
</dbReference>
<reference evidence="10" key="1">
    <citation type="journal article" date="2023" name="Mol. Phylogenet. Evol.">
        <title>Genome-scale phylogeny and comparative genomics of the fungal order Sordariales.</title>
        <authorList>
            <person name="Hensen N."/>
            <person name="Bonometti L."/>
            <person name="Westerberg I."/>
            <person name="Brannstrom I.O."/>
            <person name="Guillou S."/>
            <person name="Cros-Aarteil S."/>
            <person name="Calhoun S."/>
            <person name="Haridas S."/>
            <person name="Kuo A."/>
            <person name="Mondo S."/>
            <person name="Pangilinan J."/>
            <person name="Riley R."/>
            <person name="LaButti K."/>
            <person name="Andreopoulos B."/>
            <person name="Lipzen A."/>
            <person name="Chen C."/>
            <person name="Yan M."/>
            <person name="Daum C."/>
            <person name="Ng V."/>
            <person name="Clum A."/>
            <person name="Steindorff A."/>
            <person name="Ohm R.A."/>
            <person name="Martin F."/>
            <person name="Silar P."/>
            <person name="Natvig D.O."/>
            <person name="Lalanne C."/>
            <person name="Gautier V."/>
            <person name="Ament-Velasquez S.L."/>
            <person name="Kruys A."/>
            <person name="Hutchinson M.I."/>
            <person name="Powell A.J."/>
            <person name="Barry K."/>
            <person name="Miller A.N."/>
            <person name="Grigoriev I.V."/>
            <person name="Debuchy R."/>
            <person name="Gladieux P."/>
            <person name="Hiltunen Thoren M."/>
            <person name="Johannesson H."/>
        </authorList>
    </citation>
    <scope>NUCLEOTIDE SEQUENCE</scope>
    <source>
        <strain evidence="10">PSN243</strain>
    </source>
</reference>